<gene>
    <name evidence="3" type="ORF">BDA96_04G177600</name>
</gene>
<name>A0A921UJC8_SORBI</name>
<dbReference type="Pfam" id="PF14624">
    <property type="entry name" value="Vwaint"/>
    <property type="match status" value="1"/>
</dbReference>
<dbReference type="PANTHER" id="PTHR10579">
    <property type="entry name" value="CALCIUM-ACTIVATED CHLORIDE CHANNEL REGULATOR"/>
    <property type="match status" value="1"/>
</dbReference>
<accession>A0A921UJC8</accession>
<dbReference type="InterPro" id="IPR051266">
    <property type="entry name" value="CLCR"/>
</dbReference>
<dbReference type="InterPro" id="IPR032838">
    <property type="entry name" value="Vwaint_dom"/>
</dbReference>
<organism evidence="3 4">
    <name type="scientific">Sorghum bicolor</name>
    <name type="common">Sorghum</name>
    <name type="synonym">Sorghum vulgare</name>
    <dbReference type="NCBI Taxonomy" id="4558"/>
    <lineage>
        <taxon>Eukaryota</taxon>
        <taxon>Viridiplantae</taxon>
        <taxon>Streptophyta</taxon>
        <taxon>Embryophyta</taxon>
        <taxon>Tracheophyta</taxon>
        <taxon>Spermatophyta</taxon>
        <taxon>Magnoliopsida</taxon>
        <taxon>Liliopsida</taxon>
        <taxon>Poales</taxon>
        <taxon>Poaceae</taxon>
        <taxon>PACMAD clade</taxon>
        <taxon>Panicoideae</taxon>
        <taxon>Andropogonodae</taxon>
        <taxon>Andropogoneae</taxon>
        <taxon>Sorghinae</taxon>
        <taxon>Sorghum</taxon>
    </lineage>
</organism>
<sequence length="369" mass="40133">MQSRSVLADRNLSSGRVVGVMLMSDGQQNHGGNAADVKIGNAPVYTFGFGADYDPTVLNAVARNSMGGTFSVVNDVDKLTMAFSQCLAGLLTVLVQDLTVTVTPVEDESTVAAGNYPQTQDAGSVTVAFGDLYSKEVRKLIVDLLLLAIDTERGADILEVTYVYKTAGKLFDGHRAAERHAFPADDPPMDVVKEEAWLQTTTMIMIKQARTMVDGKKLDDALDKLVEAQNALGDVPVADPYDDPLLDALRKELQEVQKLMKSPAVYEQQGRPYAMSSETSHNRQRFAARGDMEKNRLFATPRMDKYLEQAKKFDEDPTAPMPSADADEKEEVTANPLAPLAGPITFYIQAAVQALQAIEKLINNGAKAV</sequence>
<dbReference type="SUPFAM" id="SSF53300">
    <property type="entry name" value="vWA-like"/>
    <property type="match status" value="1"/>
</dbReference>
<proteinExistence type="predicted"/>
<dbReference type="AlphaFoldDB" id="A0A921UJC8"/>
<dbReference type="PANTHER" id="PTHR10579:SF129">
    <property type="entry name" value="OS01G0640200 PROTEIN"/>
    <property type="match status" value="1"/>
</dbReference>
<evidence type="ECO:0000313" key="3">
    <source>
        <dbReference type="EMBL" id="KAG0533260.1"/>
    </source>
</evidence>
<comment type="caution">
    <text evidence="3">The sequence shown here is derived from an EMBL/GenBank/DDBJ whole genome shotgun (WGS) entry which is preliminary data.</text>
</comment>
<evidence type="ECO:0000259" key="2">
    <source>
        <dbReference type="Pfam" id="PF14624"/>
    </source>
</evidence>
<evidence type="ECO:0000256" key="1">
    <source>
        <dbReference type="SAM" id="MobiDB-lite"/>
    </source>
</evidence>
<dbReference type="EMBL" id="CM027683">
    <property type="protein sequence ID" value="KAG0533260.1"/>
    <property type="molecule type" value="Genomic_DNA"/>
</dbReference>
<evidence type="ECO:0000313" key="4">
    <source>
        <dbReference type="Proteomes" id="UP000807115"/>
    </source>
</evidence>
<dbReference type="Gramene" id="EES05180">
    <property type="protein sequence ID" value="EES05180"/>
    <property type="gene ID" value="SORBI_3004G165800"/>
</dbReference>
<feature type="domain" description="VWA-Hint protein Vwaint" evidence="2">
    <location>
        <begin position="243"/>
        <end position="312"/>
    </location>
</feature>
<protein>
    <recommendedName>
        <fullName evidence="2">VWA-Hint protein Vwaint domain-containing protein</fullName>
    </recommendedName>
</protein>
<dbReference type="Proteomes" id="UP000807115">
    <property type="component" value="Chromosome 4"/>
</dbReference>
<reference evidence="3" key="1">
    <citation type="journal article" date="2019" name="BMC Genomics">
        <title>A new reference genome for Sorghum bicolor reveals high levels of sequence similarity between sweet and grain genotypes: implications for the genetics of sugar metabolism.</title>
        <authorList>
            <person name="Cooper E.A."/>
            <person name="Brenton Z.W."/>
            <person name="Flinn B.S."/>
            <person name="Jenkins J."/>
            <person name="Shu S."/>
            <person name="Flowers D."/>
            <person name="Luo F."/>
            <person name="Wang Y."/>
            <person name="Xia P."/>
            <person name="Barry K."/>
            <person name="Daum C."/>
            <person name="Lipzen A."/>
            <person name="Yoshinaga Y."/>
            <person name="Schmutz J."/>
            <person name="Saski C."/>
            <person name="Vermerris W."/>
            <person name="Kresovich S."/>
        </authorList>
    </citation>
    <scope>NUCLEOTIDE SEQUENCE</scope>
</reference>
<dbReference type="Gene3D" id="3.40.50.410">
    <property type="entry name" value="von Willebrand factor, type A domain"/>
    <property type="match status" value="1"/>
</dbReference>
<dbReference type="InterPro" id="IPR036465">
    <property type="entry name" value="vWFA_dom_sf"/>
</dbReference>
<dbReference type="OMA" id="EMARRDH"/>
<reference evidence="3" key="2">
    <citation type="submission" date="2020-10" db="EMBL/GenBank/DDBJ databases">
        <authorList>
            <person name="Cooper E.A."/>
            <person name="Brenton Z.W."/>
            <person name="Flinn B.S."/>
            <person name="Jenkins J."/>
            <person name="Shu S."/>
            <person name="Flowers D."/>
            <person name="Luo F."/>
            <person name="Wang Y."/>
            <person name="Xia P."/>
            <person name="Barry K."/>
            <person name="Daum C."/>
            <person name="Lipzen A."/>
            <person name="Yoshinaga Y."/>
            <person name="Schmutz J."/>
            <person name="Saski C."/>
            <person name="Vermerris W."/>
            <person name="Kresovich S."/>
        </authorList>
    </citation>
    <scope>NUCLEOTIDE SEQUENCE</scope>
</reference>
<feature type="region of interest" description="Disordered" evidence="1">
    <location>
        <begin position="312"/>
        <end position="332"/>
    </location>
</feature>